<keyword evidence="1" id="KW-0812">Transmembrane</keyword>
<comment type="caution">
    <text evidence="2">The sequence shown here is derived from an EMBL/GenBank/DDBJ whole genome shotgun (WGS) entry which is preliminary data.</text>
</comment>
<evidence type="ECO:0000313" key="3">
    <source>
        <dbReference type="Proteomes" id="UP000186817"/>
    </source>
</evidence>
<reference evidence="2 3" key="1">
    <citation type="submission" date="2016-02" db="EMBL/GenBank/DDBJ databases">
        <title>Genome analysis of coral dinoflagellate symbionts highlights evolutionary adaptations to a symbiotic lifestyle.</title>
        <authorList>
            <person name="Aranda M."/>
            <person name="Li Y."/>
            <person name="Liew Y.J."/>
            <person name="Baumgarten S."/>
            <person name="Simakov O."/>
            <person name="Wilson M."/>
            <person name="Piel J."/>
            <person name="Ashoor H."/>
            <person name="Bougouffa S."/>
            <person name="Bajic V.B."/>
            <person name="Ryu T."/>
            <person name="Ravasi T."/>
            <person name="Bayer T."/>
            <person name="Micklem G."/>
            <person name="Kim H."/>
            <person name="Bhak J."/>
            <person name="Lajeunesse T.C."/>
            <person name="Voolstra C.R."/>
        </authorList>
    </citation>
    <scope>NUCLEOTIDE SEQUENCE [LARGE SCALE GENOMIC DNA]</scope>
    <source>
        <strain evidence="2 3">CCMP2467</strain>
    </source>
</reference>
<feature type="transmembrane region" description="Helical" evidence="1">
    <location>
        <begin position="20"/>
        <end position="41"/>
    </location>
</feature>
<accession>A0A1Q9C0M4</accession>
<keyword evidence="3" id="KW-1185">Reference proteome</keyword>
<name>A0A1Q9C0M4_SYMMI</name>
<keyword evidence="1" id="KW-1133">Transmembrane helix</keyword>
<dbReference type="Proteomes" id="UP000186817">
    <property type="component" value="Unassembled WGS sequence"/>
</dbReference>
<proteinExistence type="predicted"/>
<keyword evidence="1" id="KW-0472">Membrane</keyword>
<protein>
    <submittedName>
        <fullName evidence="2">Uncharacterized protein</fullName>
    </submittedName>
</protein>
<dbReference type="OrthoDB" id="418159at2759"/>
<dbReference type="AlphaFoldDB" id="A0A1Q9C0M4"/>
<sequence>MRAHITVVQTYNIAMTKRGFKLLAVAVPILVGRSFIAPFGIPRGHKCPSRTTRWASFEAEKLAQYLEPFATLIGTSLKEIAQGVRDANKNRRSISKQKSLVDIDDAQAHAEHLAKILVESTEKSEKARNIFFPDVSLPLIPVTGTAFQHLVSNVLSDVTLTGVSSIHAEPGVGKSVAVGLAMLEWAQDNPKSITVLVSESLEGLTDAFKVKEMRFVPRVTKLLFQILSDAGVRLQLVLDNVFDKNLGDRDGQMLMSLARAAHGYGQVIVVTQSEAVAKEVADLNGARTRSAPQQNVSVTEYRWNRMQASQLLLCLNATEKLKVSNKPHKTNWWRWWRTTLRIFKKETIEVGAEVEKAMKETEAEFRQDDVLISKTLESARLPDGGWTPVVIKEFLLSGKKPVLAVSAIAGTGTSSAPSIVWVRELIRKDCAV</sequence>
<dbReference type="EMBL" id="LSRX01002015">
    <property type="protein sequence ID" value="OLP76468.1"/>
    <property type="molecule type" value="Genomic_DNA"/>
</dbReference>
<evidence type="ECO:0000256" key="1">
    <source>
        <dbReference type="SAM" id="Phobius"/>
    </source>
</evidence>
<gene>
    <name evidence="2" type="ORF">AK812_SmicGene43590</name>
</gene>
<evidence type="ECO:0000313" key="2">
    <source>
        <dbReference type="EMBL" id="OLP76468.1"/>
    </source>
</evidence>
<organism evidence="2 3">
    <name type="scientific">Symbiodinium microadriaticum</name>
    <name type="common">Dinoflagellate</name>
    <name type="synonym">Zooxanthella microadriatica</name>
    <dbReference type="NCBI Taxonomy" id="2951"/>
    <lineage>
        <taxon>Eukaryota</taxon>
        <taxon>Sar</taxon>
        <taxon>Alveolata</taxon>
        <taxon>Dinophyceae</taxon>
        <taxon>Suessiales</taxon>
        <taxon>Symbiodiniaceae</taxon>
        <taxon>Symbiodinium</taxon>
    </lineage>
</organism>